<feature type="domain" description="ABC3 transporter permease C-terminal" evidence="7">
    <location>
        <begin position="283"/>
        <end position="398"/>
    </location>
</feature>
<comment type="subcellular location">
    <subcellularLocation>
        <location evidence="1">Cell membrane</location>
        <topology evidence="1">Multi-pass membrane protein</topology>
    </subcellularLocation>
</comment>
<proteinExistence type="predicted"/>
<evidence type="ECO:0000256" key="4">
    <source>
        <dbReference type="ARBA" id="ARBA00022989"/>
    </source>
</evidence>
<reference evidence="9 10" key="1">
    <citation type="submission" date="2020-06" db="EMBL/GenBank/DDBJ databases">
        <title>Dyadobacter sandarakinus sp. nov., isolated from the soil of the Arctic Yellow River Station.</title>
        <authorList>
            <person name="Zhang Y."/>
            <person name="Peng F."/>
        </authorList>
    </citation>
    <scope>NUCLEOTIDE SEQUENCE [LARGE SCALE GENOMIC DNA]</scope>
    <source>
        <strain evidence="9 10">Q3-56</strain>
    </source>
</reference>
<dbReference type="Proteomes" id="UP000612680">
    <property type="component" value="Chromosome"/>
</dbReference>
<evidence type="ECO:0000256" key="2">
    <source>
        <dbReference type="ARBA" id="ARBA00022475"/>
    </source>
</evidence>
<keyword evidence="10" id="KW-1185">Reference proteome</keyword>
<feature type="transmembrane region" description="Helical" evidence="6">
    <location>
        <begin position="371"/>
        <end position="394"/>
    </location>
</feature>
<accession>A0ABX7IF45</accession>
<feature type="transmembrane region" description="Helical" evidence="6">
    <location>
        <begin position="663"/>
        <end position="687"/>
    </location>
</feature>
<evidence type="ECO:0000259" key="7">
    <source>
        <dbReference type="Pfam" id="PF02687"/>
    </source>
</evidence>
<gene>
    <name evidence="9" type="ORF">HWI92_04480</name>
</gene>
<dbReference type="Pfam" id="PF12704">
    <property type="entry name" value="MacB_PCD"/>
    <property type="match status" value="2"/>
</dbReference>
<feature type="domain" description="MacB-like periplasmic core" evidence="8">
    <location>
        <begin position="20"/>
        <end position="236"/>
    </location>
</feature>
<feature type="transmembrane region" description="Helical" evidence="6">
    <location>
        <begin position="323"/>
        <end position="351"/>
    </location>
</feature>
<evidence type="ECO:0000259" key="8">
    <source>
        <dbReference type="Pfam" id="PF12704"/>
    </source>
</evidence>
<keyword evidence="3 6" id="KW-0812">Transmembrane</keyword>
<evidence type="ECO:0000256" key="3">
    <source>
        <dbReference type="ARBA" id="ARBA00022692"/>
    </source>
</evidence>
<protein>
    <submittedName>
        <fullName evidence="9">ABC transporter permease</fullName>
    </submittedName>
</protein>
<evidence type="ECO:0000313" key="9">
    <source>
        <dbReference type="EMBL" id="QRR04047.1"/>
    </source>
</evidence>
<dbReference type="InterPro" id="IPR025857">
    <property type="entry name" value="MacB_PCD"/>
</dbReference>
<feature type="domain" description="ABC3 transporter permease C-terminal" evidence="7">
    <location>
        <begin position="667"/>
        <end position="779"/>
    </location>
</feature>
<evidence type="ECO:0000256" key="5">
    <source>
        <dbReference type="ARBA" id="ARBA00023136"/>
    </source>
</evidence>
<evidence type="ECO:0000256" key="6">
    <source>
        <dbReference type="SAM" id="Phobius"/>
    </source>
</evidence>
<name>A0ABX7IF45_9BACT</name>
<feature type="transmembrane region" description="Helical" evidence="6">
    <location>
        <begin position="280"/>
        <end position="302"/>
    </location>
</feature>
<feature type="transmembrane region" description="Helical" evidence="6">
    <location>
        <begin position="746"/>
        <end position="767"/>
    </location>
</feature>
<keyword evidence="4 6" id="KW-1133">Transmembrane helix</keyword>
<dbReference type="InterPro" id="IPR003838">
    <property type="entry name" value="ABC3_permease_C"/>
</dbReference>
<dbReference type="Pfam" id="PF02687">
    <property type="entry name" value="FtsX"/>
    <property type="match status" value="2"/>
</dbReference>
<dbReference type="PANTHER" id="PTHR30572:SF18">
    <property type="entry name" value="ABC-TYPE MACROLIDE FAMILY EXPORT SYSTEM PERMEASE COMPONENT 2"/>
    <property type="match status" value="1"/>
</dbReference>
<dbReference type="PANTHER" id="PTHR30572">
    <property type="entry name" value="MEMBRANE COMPONENT OF TRANSPORTER-RELATED"/>
    <property type="match status" value="1"/>
</dbReference>
<sequence>MLQSYLTTARRNLAKNKLYTSINVFGLALGMACTLLIGMWVADELSYNRFLAGAADVYLVRINGTNRNTGEIGTAEITPAPLQEAISKDVPEVAAATKINPWMELLVKVGEKGAKEKGYYASDAFFDVFDLPALHGNPRAALSQTNQIIITGKMADKYFPNTEALGKTIQLNNEKFYVVGAVLKDLPAASTLRFDWIVNWKEQEQPWQKTWGNSSFLTYVRLRPNTSAARAEATMKGIFPRYTDKENTSVPILQPITDVYLYADYKMGKPVGGRIEYVRVFSLVAGFILLIACINFMNLATARSATRAKEVGVRKVVGAFRSALIGQFLCESILTSMLAVVLAVGTVWITLPVFNELFAKKLALDLSDPALWAATLILTLITGLLAGSYPALFLSSLKPIKILKGRLQFGSGPALFRRTLVTFQFCLSIFLIVGMLTVGKQMQYLRTKHLGLDRDNVVYVPLEGNVASGPKMEAFRQEIMRQPAVVSATVTGMLPINIQATSGDLSWPGKDPNLETTVTAMTVGPDFIRTMNIRLVDGRDFRAGSLADSSAYLINEATARLMGVSNPVGKEIKFWKGNGRVIGVMKDFHMSSLHQAITPLVVTYIPENSSYLLIKTRQGKTEEALAALKKVTRDFNPDYPFTYHFLDEEYESLYRSEQQVNTLVNYFGILAILISCLGLFGLAAFTAEQRTKEIGVRKVLGASASNIVGLLSSDFMKLVVIALVLASPLAWWALSTWLDTFAYRTGLSWWIFAVSGVVATSIALLTVSFQAIKAAWVNPVTSLRSE</sequence>
<feature type="transmembrane region" description="Helical" evidence="6">
    <location>
        <begin position="415"/>
        <end position="438"/>
    </location>
</feature>
<dbReference type="InterPro" id="IPR050250">
    <property type="entry name" value="Macrolide_Exporter_MacB"/>
</dbReference>
<keyword evidence="5 6" id="KW-0472">Membrane</keyword>
<evidence type="ECO:0000313" key="10">
    <source>
        <dbReference type="Proteomes" id="UP000612680"/>
    </source>
</evidence>
<feature type="transmembrane region" description="Helical" evidence="6">
    <location>
        <begin position="21"/>
        <end position="42"/>
    </location>
</feature>
<organism evidence="9 10">
    <name type="scientific">Dyadobacter sandarakinus</name>
    <dbReference type="NCBI Taxonomy" id="2747268"/>
    <lineage>
        <taxon>Bacteria</taxon>
        <taxon>Pseudomonadati</taxon>
        <taxon>Bacteroidota</taxon>
        <taxon>Cytophagia</taxon>
        <taxon>Cytophagales</taxon>
        <taxon>Spirosomataceae</taxon>
        <taxon>Dyadobacter</taxon>
    </lineage>
</organism>
<dbReference type="EMBL" id="CP056775">
    <property type="protein sequence ID" value="QRR04047.1"/>
    <property type="molecule type" value="Genomic_DNA"/>
</dbReference>
<keyword evidence="2" id="KW-1003">Cell membrane</keyword>
<feature type="domain" description="MacB-like periplasmic core" evidence="8">
    <location>
        <begin position="427"/>
        <end position="627"/>
    </location>
</feature>
<evidence type="ECO:0000256" key="1">
    <source>
        <dbReference type="ARBA" id="ARBA00004651"/>
    </source>
</evidence>
<feature type="transmembrane region" description="Helical" evidence="6">
    <location>
        <begin position="715"/>
        <end position="734"/>
    </location>
</feature>